<evidence type="ECO:0000313" key="2">
    <source>
        <dbReference type="Proteomes" id="UP001181693"/>
    </source>
</evidence>
<organism evidence="1 2">
    <name type="scientific">Pyxicephalus adspersus</name>
    <name type="common">African bullfrog</name>
    <dbReference type="NCBI Taxonomy" id="30357"/>
    <lineage>
        <taxon>Eukaryota</taxon>
        <taxon>Metazoa</taxon>
        <taxon>Chordata</taxon>
        <taxon>Craniata</taxon>
        <taxon>Vertebrata</taxon>
        <taxon>Euteleostomi</taxon>
        <taxon>Amphibia</taxon>
        <taxon>Batrachia</taxon>
        <taxon>Anura</taxon>
        <taxon>Neobatrachia</taxon>
        <taxon>Ranoidea</taxon>
        <taxon>Pyxicephalidae</taxon>
        <taxon>Pyxicephalinae</taxon>
        <taxon>Pyxicephalus</taxon>
    </lineage>
</organism>
<accession>A0AAV3AM37</accession>
<dbReference type="AlphaFoldDB" id="A0AAV3AM37"/>
<keyword evidence="2" id="KW-1185">Reference proteome</keyword>
<gene>
    <name evidence="1" type="ORF">GDO54_008154</name>
</gene>
<comment type="caution">
    <text evidence="1">The sequence shown here is derived from an EMBL/GenBank/DDBJ whole genome shotgun (WGS) entry which is preliminary data.</text>
</comment>
<evidence type="ECO:0000313" key="1">
    <source>
        <dbReference type="EMBL" id="DBA27687.1"/>
    </source>
</evidence>
<proteinExistence type="predicted"/>
<sequence>MLVNTGRSLEHHRDRPSTTLFPSLLKCSHLGWVHLKKSPKISKMFSFLPIQWEPNNLHKPLPNTTLTTCHNPQPLYCNILT</sequence>
<name>A0AAV3AM37_PYXAD</name>
<reference evidence="1" key="1">
    <citation type="thesis" date="2020" institute="ProQuest LLC" country="789 East Eisenhower Parkway, Ann Arbor, MI, USA">
        <title>Comparative Genomics and Chromosome Evolution.</title>
        <authorList>
            <person name="Mudd A.B."/>
        </authorList>
    </citation>
    <scope>NUCLEOTIDE SEQUENCE</scope>
    <source>
        <strain evidence="1">1538</strain>
        <tissue evidence="1">Blood</tissue>
    </source>
</reference>
<dbReference type="Proteomes" id="UP001181693">
    <property type="component" value="Unassembled WGS sequence"/>
</dbReference>
<protein>
    <submittedName>
        <fullName evidence="1">Uncharacterized protein</fullName>
    </submittedName>
</protein>
<dbReference type="EMBL" id="DYDO01000003">
    <property type="protein sequence ID" value="DBA27687.1"/>
    <property type="molecule type" value="Genomic_DNA"/>
</dbReference>